<keyword evidence="17" id="KW-1185">Reference proteome</keyword>
<organism evidence="16 17">
    <name type="scientific">Patiria miniata</name>
    <name type="common">Bat star</name>
    <name type="synonym">Asterina miniata</name>
    <dbReference type="NCBI Taxonomy" id="46514"/>
    <lineage>
        <taxon>Eukaryota</taxon>
        <taxon>Metazoa</taxon>
        <taxon>Echinodermata</taxon>
        <taxon>Eleutherozoa</taxon>
        <taxon>Asterozoa</taxon>
        <taxon>Asteroidea</taxon>
        <taxon>Valvatacea</taxon>
        <taxon>Valvatida</taxon>
        <taxon>Asterinidae</taxon>
        <taxon>Patiria</taxon>
    </lineage>
</organism>
<dbReference type="InterPro" id="IPR018297">
    <property type="entry name" value="A/G_cyclase_CS"/>
</dbReference>
<dbReference type="PANTHER" id="PTHR11920">
    <property type="entry name" value="GUANYLYL CYCLASE"/>
    <property type="match status" value="1"/>
</dbReference>
<dbReference type="OrthoDB" id="6127067at2759"/>
<dbReference type="Gene3D" id="6.10.250.780">
    <property type="match status" value="1"/>
</dbReference>
<comment type="similarity">
    <text evidence="13">Belongs to the adenylyl cyclase class-4/guanylyl cyclase family.</text>
</comment>
<feature type="domain" description="Guanylate cyclase" evidence="15">
    <location>
        <begin position="436"/>
        <end position="566"/>
    </location>
</feature>
<dbReference type="GO" id="GO:0035556">
    <property type="term" value="P:intracellular signal transduction"/>
    <property type="evidence" value="ECO:0007669"/>
    <property type="project" value="InterPro"/>
</dbReference>
<evidence type="ECO:0000256" key="8">
    <source>
        <dbReference type="ARBA" id="ARBA00023136"/>
    </source>
</evidence>
<feature type="region of interest" description="Disordered" evidence="14">
    <location>
        <begin position="1"/>
        <end position="24"/>
    </location>
</feature>
<reference evidence="16" key="1">
    <citation type="submission" date="2022-11" db="UniProtKB">
        <authorList>
            <consortium name="EnsemblMetazoa"/>
        </authorList>
    </citation>
    <scope>IDENTIFICATION</scope>
</reference>
<dbReference type="FunFam" id="3.30.70.1230:FF:000004">
    <property type="entry name" value="Guanylate cyclase"/>
    <property type="match status" value="1"/>
</dbReference>
<dbReference type="SMART" id="SM00044">
    <property type="entry name" value="CYCc"/>
    <property type="match status" value="1"/>
</dbReference>
<dbReference type="GO" id="GO:0005886">
    <property type="term" value="C:plasma membrane"/>
    <property type="evidence" value="ECO:0007669"/>
    <property type="project" value="TreeGrafter"/>
</dbReference>
<keyword evidence="3" id="KW-0812">Transmembrane</keyword>
<dbReference type="PROSITE" id="PS00452">
    <property type="entry name" value="GUANYLATE_CYCLASE_1"/>
    <property type="match status" value="1"/>
</dbReference>
<name>A0A914BJE3_PATMI</name>
<evidence type="ECO:0000256" key="2">
    <source>
        <dbReference type="ARBA" id="ARBA00012202"/>
    </source>
</evidence>
<feature type="region of interest" description="Disordered" evidence="14">
    <location>
        <begin position="643"/>
        <end position="743"/>
    </location>
</feature>
<evidence type="ECO:0000256" key="13">
    <source>
        <dbReference type="RuleBase" id="RU000405"/>
    </source>
</evidence>
<dbReference type="EC" id="4.6.1.2" evidence="2"/>
<dbReference type="PANTHER" id="PTHR11920:SF501">
    <property type="entry name" value="GUANYLATE CYCLASE 32E"/>
    <property type="match status" value="1"/>
</dbReference>
<dbReference type="GO" id="GO:0007168">
    <property type="term" value="P:receptor guanylyl cyclase signaling pathway"/>
    <property type="evidence" value="ECO:0007669"/>
    <property type="project" value="TreeGrafter"/>
</dbReference>
<dbReference type="GeneID" id="119744523"/>
<dbReference type="InterPro" id="IPR001054">
    <property type="entry name" value="A/G_cyclase"/>
</dbReference>
<dbReference type="PROSITE" id="PS50125">
    <property type="entry name" value="GUANYLATE_CYCLASE_2"/>
    <property type="match status" value="1"/>
</dbReference>
<evidence type="ECO:0000313" key="16">
    <source>
        <dbReference type="EnsemblMetazoa" id="XP_038076403.1"/>
    </source>
</evidence>
<evidence type="ECO:0000256" key="4">
    <source>
        <dbReference type="ARBA" id="ARBA00022729"/>
    </source>
</evidence>
<dbReference type="OMA" id="CANNSND"/>
<dbReference type="AlphaFoldDB" id="A0A914BJE3"/>
<keyword evidence="8" id="KW-0472">Membrane</keyword>
<keyword evidence="6" id="KW-1133">Transmembrane helix</keyword>
<dbReference type="GO" id="GO:0001653">
    <property type="term" value="F:peptide receptor activity"/>
    <property type="evidence" value="ECO:0007669"/>
    <property type="project" value="TreeGrafter"/>
</dbReference>
<feature type="compositionally biased region" description="Basic residues" evidence="14">
    <location>
        <begin position="9"/>
        <end position="20"/>
    </location>
</feature>
<keyword evidence="12" id="KW-0141">cGMP biosynthesis</keyword>
<dbReference type="Proteomes" id="UP000887568">
    <property type="component" value="Unplaced"/>
</dbReference>
<evidence type="ECO:0000256" key="1">
    <source>
        <dbReference type="ARBA" id="ARBA00004479"/>
    </source>
</evidence>
<evidence type="ECO:0000256" key="3">
    <source>
        <dbReference type="ARBA" id="ARBA00022692"/>
    </source>
</evidence>
<evidence type="ECO:0000256" key="9">
    <source>
        <dbReference type="ARBA" id="ARBA00023170"/>
    </source>
</evidence>
<feature type="compositionally biased region" description="Basic and acidic residues" evidence="14">
    <location>
        <begin position="682"/>
        <end position="721"/>
    </location>
</feature>
<dbReference type="RefSeq" id="XP_038076403.1">
    <property type="nucleotide sequence ID" value="XM_038220475.1"/>
</dbReference>
<keyword evidence="4" id="KW-0732">Signal</keyword>
<keyword evidence="7" id="KW-0342">GTP-binding</keyword>
<evidence type="ECO:0000256" key="12">
    <source>
        <dbReference type="ARBA" id="ARBA00023293"/>
    </source>
</evidence>
<feature type="compositionally biased region" description="Basic and acidic residues" evidence="14">
    <location>
        <begin position="643"/>
        <end position="662"/>
    </location>
</feature>
<dbReference type="InterPro" id="IPR050401">
    <property type="entry name" value="Cyclic_nucleotide_synthase"/>
</dbReference>
<evidence type="ECO:0000256" key="6">
    <source>
        <dbReference type="ARBA" id="ARBA00022989"/>
    </source>
</evidence>
<evidence type="ECO:0000256" key="5">
    <source>
        <dbReference type="ARBA" id="ARBA00022741"/>
    </source>
</evidence>
<evidence type="ECO:0000313" key="17">
    <source>
        <dbReference type="Proteomes" id="UP000887568"/>
    </source>
</evidence>
<sequence length="743" mass="82963">MADVEKISPRKSPRRTRGFRRNNSVAPLGIDQEKGLARTICMTDLSSERGKQLQIARTSLVCALSCLALILSSLVDVQHFTDLDFWQRATHTALTNATEEEALAHTLHVEAGLVGFGKAWHQNCANNSNDSDRTSRFVEDIYTSYINTDQALHRCISRKGVLLNALKQLNWTKKEFLQTLMEQRTFGKSLNNDTNSIYLFYHKIACAIIKEMTDEITQNNLINADLFLSYDSLTQSKHFFSKERYFGALSFLDSDIFISDFSASGAIGDAFLAHALSINSDISFNVGSGSLDTVKQFTLMKETIKNDKSVCNLTGAMQWFRVTTDYQEILWDIQRDLRAKTIENLAEEMHATARLLALEFVVTILVVVSFPVLLYSACSMTGWIHDYASRLRGKTLELRQEKLVVEGLLYQMLPATVANQLRERRQVHAESFDSVTIFFSDIVGFTSISAQITPLQVVDMLNHLYTCFDSRIDIYDVYKVETIGDAYMVVSGCPERNGEKHAGEIATMAIDLRSAIKQVQVPHDPTRKLQLRIGIHSGPCVAGVVGSKMPRYCLFGDTVNTASRMESNGLPNKIHASDVTYAALSKDASYDLESRGEITIKGKGTMNTYWLNGRKGYGEANDSMVCKVDFAKMRAKRKAAQEAKKAAEEAKRLEEEAGKQTEQDTQADGHAAVENGEVIEATDVKATGDDAEATVRHGDGTEETSLRQDENNAETADRVTRAEATNQVQETSEQDEVMKHDER</sequence>
<comment type="subcellular location">
    <subcellularLocation>
        <location evidence="1">Membrane</location>
        <topology evidence="1">Single-pass type I membrane protein</topology>
    </subcellularLocation>
</comment>
<accession>A0A914BJE3</accession>
<dbReference type="CDD" id="cd07302">
    <property type="entry name" value="CHD"/>
    <property type="match status" value="1"/>
</dbReference>
<dbReference type="EnsemblMetazoa" id="XM_038220475.1">
    <property type="protein sequence ID" value="XP_038076403.1"/>
    <property type="gene ID" value="LOC119744523"/>
</dbReference>
<evidence type="ECO:0000256" key="7">
    <source>
        <dbReference type="ARBA" id="ARBA00023134"/>
    </source>
</evidence>
<evidence type="ECO:0000259" key="15">
    <source>
        <dbReference type="PROSITE" id="PS50125"/>
    </source>
</evidence>
<dbReference type="GO" id="GO:0004383">
    <property type="term" value="F:guanylate cyclase activity"/>
    <property type="evidence" value="ECO:0007669"/>
    <property type="project" value="UniProtKB-EC"/>
</dbReference>
<keyword evidence="5" id="KW-0547">Nucleotide-binding</keyword>
<keyword evidence="9" id="KW-0675">Receptor</keyword>
<evidence type="ECO:0000256" key="11">
    <source>
        <dbReference type="ARBA" id="ARBA00023239"/>
    </source>
</evidence>
<evidence type="ECO:0000256" key="14">
    <source>
        <dbReference type="SAM" id="MobiDB-lite"/>
    </source>
</evidence>
<dbReference type="GO" id="GO:0004016">
    <property type="term" value="F:adenylate cyclase activity"/>
    <property type="evidence" value="ECO:0007669"/>
    <property type="project" value="TreeGrafter"/>
</dbReference>
<protein>
    <recommendedName>
        <fullName evidence="2">guanylate cyclase</fullName>
        <ecNumber evidence="2">4.6.1.2</ecNumber>
    </recommendedName>
</protein>
<keyword evidence="11 13" id="KW-0456">Lyase</keyword>
<dbReference type="Pfam" id="PF00211">
    <property type="entry name" value="Guanylate_cyc"/>
    <property type="match status" value="1"/>
</dbReference>
<dbReference type="InterPro" id="IPR029787">
    <property type="entry name" value="Nucleotide_cyclase"/>
</dbReference>
<dbReference type="SUPFAM" id="SSF55073">
    <property type="entry name" value="Nucleotide cyclase"/>
    <property type="match status" value="1"/>
</dbReference>
<dbReference type="Gene3D" id="3.30.70.1230">
    <property type="entry name" value="Nucleotide cyclase"/>
    <property type="match status" value="1"/>
</dbReference>
<keyword evidence="10" id="KW-0325">Glycoprotein</keyword>
<evidence type="ECO:0000256" key="10">
    <source>
        <dbReference type="ARBA" id="ARBA00023180"/>
    </source>
</evidence>
<proteinExistence type="inferred from homology"/>
<dbReference type="GO" id="GO:0005525">
    <property type="term" value="F:GTP binding"/>
    <property type="evidence" value="ECO:0007669"/>
    <property type="project" value="UniProtKB-KW"/>
</dbReference>